<comment type="caution">
    <text evidence="1">The sequence shown here is derived from an EMBL/GenBank/DDBJ whole genome shotgun (WGS) entry which is preliminary data.</text>
</comment>
<gene>
    <name evidence="1" type="ORF">PXH69_29215</name>
</gene>
<evidence type="ECO:0000313" key="1">
    <source>
        <dbReference type="EMBL" id="MDE8649059.1"/>
    </source>
</evidence>
<protein>
    <submittedName>
        <fullName evidence="1">Uncharacterized protein</fullName>
    </submittedName>
</protein>
<dbReference type="Proteomes" id="UP001217325">
    <property type="component" value="Unassembled WGS sequence"/>
</dbReference>
<dbReference type="AlphaFoldDB" id="A0AAW6LRE7"/>
<name>A0AAW6LRE7_RHOSG</name>
<proteinExistence type="predicted"/>
<dbReference type="EMBL" id="JARDXE010000023">
    <property type="protein sequence ID" value="MDE8649059.1"/>
    <property type="molecule type" value="Genomic_DNA"/>
</dbReference>
<reference evidence="1" key="1">
    <citation type="submission" date="2023-02" db="EMBL/GenBank/DDBJ databases">
        <title>A novel hydrolase synthesized by Rhodococcus erythropolis HQ is responsible for the detoxification of Zearalenone.</title>
        <authorList>
            <person name="Hu J."/>
            <person name="Xu J."/>
        </authorList>
    </citation>
    <scope>NUCLEOTIDE SEQUENCE</scope>
    <source>
        <strain evidence="1">HQ</strain>
    </source>
</reference>
<sequence length="55" mass="6261">MMMLMITCDGGCLTHMETQTEHGDKCSDIDRELELGWIHQGETDYCPNCAKKLAR</sequence>
<evidence type="ECO:0000313" key="2">
    <source>
        <dbReference type="Proteomes" id="UP001217325"/>
    </source>
</evidence>
<accession>A0AAW6LRE7</accession>
<dbReference type="RefSeq" id="WP_206492511.1">
    <property type="nucleotide sequence ID" value="NZ_CP092100.1"/>
</dbReference>
<organism evidence="1 2">
    <name type="scientific">Rhodococcus qingshengii</name>
    <dbReference type="NCBI Taxonomy" id="334542"/>
    <lineage>
        <taxon>Bacteria</taxon>
        <taxon>Bacillati</taxon>
        <taxon>Actinomycetota</taxon>
        <taxon>Actinomycetes</taxon>
        <taxon>Mycobacteriales</taxon>
        <taxon>Nocardiaceae</taxon>
        <taxon>Rhodococcus</taxon>
        <taxon>Rhodococcus erythropolis group</taxon>
    </lineage>
</organism>